<name>A0A2Z7B5Y6_9LAMI</name>
<reference evidence="2 3" key="1">
    <citation type="journal article" date="2015" name="Proc. Natl. Acad. Sci. U.S.A.">
        <title>The resurrection genome of Boea hygrometrica: A blueprint for survival of dehydration.</title>
        <authorList>
            <person name="Xiao L."/>
            <person name="Yang G."/>
            <person name="Zhang L."/>
            <person name="Yang X."/>
            <person name="Zhao S."/>
            <person name="Ji Z."/>
            <person name="Zhou Q."/>
            <person name="Hu M."/>
            <person name="Wang Y."/>
            <person name="Chen M."/>
            <person name="Xu Y."/>
            <person name="Jin H."/>
            <person name="Xiao X."/>
            <person name="Hu G."/>
            <person name="Bao F."/>
            <person name="Hu Y."/>
            <person name="Wan P."/>
            <person name="Li L."/>
            <person name="Deng X."/>
            <person name="Kuang T."/>
            <person name="Xiang C."/>
            <person name="Zhu J.K."/>
            <person name="Oliver M.J."/>
            <person name="He Y."/>
        </authorList>
    </citation>
    <scope>NUCLEOTIDE SEQUENCE [LARGE SCALE GENOMIC DNA]</scope>
    <source>
        <strain evidence="3">cv. XS01</strain>
    </source>
</reference>
<sequence>MAEQQVLCQTLAHDRQLRITRKLKSETEPNSSGNHKRRLTQFLSYFLIRPFSATIPLGKRRVWEGVSNGTTLDPKTGRPISRKSRNKGMDPSWYQLRHPTACFFPASKQQLMPATQPGQSNSACAHDPAWVFSTALAPDRTADLSSDHAPICSPVLIEQLGAHLLLQLSIINFDAVIFFKIHYLLLFFFPHGLKQQATFSSTSRSLSTPMCLITFNLLLNFKLQKHGHIPLLFLLSVQKSHWTITIVQSSLWIKSDPLGPSHVAQIPVKTVDSSQLLPVVRALCASFMRKLQRISSFQICMIRSDWQLIGWSTVLVANRDSKVIFKLFHPQKPPRRDTSEHLSIYGYAHPKDSGQEYSSISEINQPHCQLRLAQATSNQNSNLFLSSKHPACLKLKAPLQVYHHVTLPSRIALLSSQEPKVN</sequence>
<feature type="region of interest" description="Disordered" evidence="1">
    <location>
        <begin position="68"/>
        <end position="89"/>
    </location>
</feature>
<dbReference type="EMBL" id="KV009432">
    <property type="protein sequence ID" value="KZV29205.1"/>
    <property type="molecule type" value="Genomic_DNA"/>
</dbReference>
<evidence type="ECO:0000313" key="2">
    <source>
        <dbReference type="EMBL" id="KZV29205.1"/>
    </source>
</evidence>
<evidence type="ECO:0000313" key="3">
    <source>
        <dbReference type="Proteomes" id="UP000250235"/>
    </source>
</evidence>
<evidence type="ECO:0000256" key="1">
    <source>
        <dbReference type="SAM" id="MobiDB-lite"/>
    </source>
</evidence>
<dbReference type="AlphaFoldDB" id="A0A2Z7B5Y6"/>
<protein>
    <submittedName>
        <fullName evidence="2">Uncharacterized protein</fullName>
    </submittedName>
</protein>
<keyword evidence="3" id="KW-1185">Reference proteome</keyword>
<proteinExistence type="predicted"/>
<accession>A0A2Z7B5Y6</accession>
<organism evidence="2 3">
    <name type="scientific">Dorcoceras hygrometricum</name>
    <dbReference type="NCBI Taxonomy" id="472368"/>
    <lineage>
        <taxon>Eukaryota</taxon>
        <taxon>Viridiplantae</taxon>
        <taxon>Streptophyta</taxon>
        <taxon>Embryophyta</taxon>
        <taxon>Tracheophyta</taxon>
        <taxon>Spermatophyta</taxon>
        <taxon>Magnoliopsida</taxon>
        <taxon>eudicotyledons</taxon>
        <taxon>Gunneridae</taxon>
        <taxon>Pentapetalae</taxon>
        <taxon>asterids</taxon>
        <taxon>lamiids</taxon>
        <taxon>Lamiales</taxon>
        <taxon>Gesneriaceae</taxon>
        <taxon>Didymocarpoideae</taxon>
        <taxon>Trichosporeae</taxon>
        <taxon>Loxocarpinae</taxon>
        <taxon>Dorcoceras</taxon>
    </lineage>
</organism>
<gene>
    <name evidence="2" type="ORF">F511_37988</name>
</gene>
<dbReference type="Proteomes" id="UP000250235">
    <property type="component" value="Unassembled WGS sequence"/>
</dbReference>